<dbReference type="CDD" id="cd05563">
    <property type="entry name" value="PTS_IIB_ascorbate"/>
    <property type="match status" value="1"/>
</dbReference>
<name>E6SHD9_THEM7</name>
<dbReference type="Gene3D" id="3.40.50.2300">
    <property type="match status" value="1"/>
</dbReference>
<reference evidence="3 4" key="1">
    <citation type="journal article" date="2010" name="Stand. Genomic Sci.">
        <title>Complete genome sequence of Thermaerobacter marianensis type strain (7p75a).</title>
        <authorList>
            <person name="Han C."/>
            <person name="Gu W."/>
            <person name="Zhang X."/>
            <person name="Lapidus A."/>
            <person name="Nolan M."/>
            <person name="Copeland A."/>
            <person name="Lucas S."/>
            <person name="Del Rio T.G."/>
            <person name="Tice H."/>
            <person name="Cheng J.F."/>
            <person name="Tapia R."/>
            <person name="Goodwin L."/>
            <person name="Pitluck S."/>
            <person name="Pagani I."/>
            <person name="Ivanova N."/>
            <person name="Mavromatis K."/>
            <person name="Mikhailova N."/>
            <person name="Pati A."/>
            <person name="Chen A."/>
            <person name="Palaniappan K."/>
            <person name="Land M."/>
            <person name="Hauser L."/>
            <person name="Chang Y.J."/>
            <person name="Jeffries C.D."/>
            <person name="Schneider S."/>
            <person name="Rohde M."/>
            <person name="Goker M."/>
            <person name="Pukall R."/>
            <person name="Woyke T."/>
            <person name="Bristow J."/>
            <person name="Eisen J.A."/>
            <person name="Markowitz V."/>
            <person name="Hugenholtz P."/>
            <person name="Kyrpides N.C."/>
            <person name="Klenk H.P."/>
            <person name="Detter J.C."/>
        </authorList>
    </citation>
    <scope>NUCLEOTIDE SEQUENCE [LARGE SCALE GENOMIC DNA]</scope>
    <source>
        <strain evidence="4">ATCC 700841 / DSM 12885 / JCM 10246 / 7p75a</strain>
    </source>
</reference>
<dbReference type="KEGG" id="tmr:Tmar_0582"/>
<gene>
    <name evidence="3" type="ordered locus">Tmar_0582</name>
</gene>
<evidence type="ECO:0000259" key="2">
    <source>
        <dbReference type="PROSITE" id="PS51099"/>
    </source>
</evidence>
<dbReference type="HOGENOM" id="CLU_159248_0_2_9"/>
<evidence type="ECO:0000313" key="4">
    <source>
        <dbReference type="Proteomes" id="UP000008915"/>
    </source>
</evidence>
<sequence length="94" mass="10156">MLRIATVCGVGMGTSLLLKMNVQDVCRQLGVEAEVEHMDVTQAKGARVDVIIASASLAADLGDVGKPVLPIRNFMNKDEIRQQLQQFLTSRASS</sequence>
<dbReference type="eggNOG" id="COG3414">
    <property type="taxonomic scope" value="Bacteria"/>
</dbReference>
<organism evidence="3 4">
    <name type="scientific">Thermaerobacter marianensis (strain ATCC 700841 / DSM 12885 / JCM 10246 / 7p75a)</name>
    <dbReference type="NCBI Taxonomy" id="644966"/>
    <lineage>
        <taxon>Bacteria</taxon>
        <taxon>Bacillati</taxon>
        <taxon>Bacillota</taxon>
        <taxon>Clostridia</taxon>
        <taxon>Eubacteriales</taxon>
        <taxon>Clostridiales Family XVII. Incertae Sedis</taxon>
        <taxon>Thermaerobacter</taxon>
    </lineage>
</organism>
<feature type="domain" description="PTS EIIB type-2" evidence="2">
    <location>
        <begin position="2"/>
        <end position="92"/>
    </location>
</feature>
<protein>
    <submittedName>
        <fullName evidence="3">Phosphotransferase system lactose/cellobiose-specific IIB subunit</fullName>
    </submittedName>
</protein>
<dbReference type="GO" id="GO:0009401">
    <property type="term" value="P:phosphoenolpyruvate-dependent sugar phosphotransferase system"/>
    <property type="evidence" value="ECO:0007669"/>
    <property type="project" value="InterPro"/>
</dbReference>
<dbReference type="GO" id="GO:0008982">
    <property type="term" value="F:protein-N(PI)-phosphohistidine-sugar phosphotransferase activity"/>
    <property type="evidence" value="ECO:0007669"/>
    <property type="project" value="InterPro"/>
</dbReference>
<dbReference type="Pfam" id="PF02302">
    <property type="entry name" value="PTS_IIB"/>
    <property type="match status" value="1"/>
</dbReference>
<keyword evidence="1" id="KW-0808">Transferase</keyword>
<dbReference type="STRING" id="644966.Tmar_0582"/>
<dbReference type="InterPro" id="IPR036095">
    <property type="entry name" value="PTS_EIIB-like_sf"/>
</dbReference>
<evidence type="ECO:0000313" key="3">
    <source>
        <dbReference type="EMBL" id="ADU50703.1"/>
    </source>
</evidence>
<dbReference type="PROSITE" id="PS51099">
    <property type="entry name" value="PTS_EIIB_TYPE_2"/>
    <property type="match status" value="1"/>
</dbReference>
<dbReference type="AlphaFoldDB" id="E6SHD9"/>
<accession>E6SHD9</accession>
<dbReference type="SUPFAM" id="SSF52794">
    <property type="entry name" value="PTS system IIB component-like"/>
    <property type="match status" value="1"/>
</dbReference>
<dbReference type="InterPro" id="IPR013011">
    <property type="entry name" value="PTS_EIIB_2"/>
</dbReference>
<dbReference type="Proteomes" id="UP000008915">
    <property type="component" value="Chromosome"/>
</dbReference>
<evidence type="ECO:0000256" key="1">
    <source>
        <dbReference type="ARBA" id="ARBA00022679"/>
    </source>
</evidence>
<keyword evidence="4" id="KW-1185">Reference proteome</keyword>
<dbReference type="InterPro" id="IPR003501">
    <property type="entry name" value="PTS_EIIB_2/3"/>
</dbReference>
<reference evidence="4" key="2">
    <citation type="journal article" date="2010" name="Stand. Genomic Sci.">
        <title>Complete genome sequence of Thermaerobacter marianensis type strain (7p75aT).</title>
        <authorList>
            <person name="Han C."/>
            <person name="Gu W."/>
            <person name="Zhang X."/>
            <person name="Lapidus A."/>
            <person name="Nolan M."/>
            <person name="Copeland A."/>
            <person name="Lucas S."/>
            <person name="Glavina Del Rio T."/>
            <person name="Tice H."/>
            <person name="Cheng J."/>
            <person name="Tapia R."/>
            <person name="Goodwin L."/>
            <person name="Pitluck S."/>
            <person name="Pagani I."/>
            <person name="Ivanova N."/>
            <person name="Mavromatis K."/>
            <person name="Mikhailova N."/>
            <person name="Pati A."/>
            <person name="Chen A."/>
            <person name="Palaniappan K."/>
            <person name="Land M."/>
            <person name="Hauser L."/>
            <person name="Chang Y."/>
            <person name="Jeffries C."/>
            <person name="Schneider S."/>
            <person name="Rohde M."/>
            <person name="Goker M."/>
            <person name="Pukall R."/>
            <person name="Woyke T."/>
            <person name="Bristow J."/>
            <person name="Eisen J."/>
            <person name="Markowitz V."/>
            <person name="Hugenholtz P."/>
            <person name="Kyrpides N."/>
            <person name="Klenk H."/>
            <person name="Detter J."/>
        </authorList>
    </citation>
    <scope>NUCLEOTIDE SEQUENCE [LARGE SCALE GENOMIC DNA]</scope>
    <source>
        <strain evidence="4">ATCC 700841 / DSM 12885 / JCM 10246 / 7p75a</strain>
    </source>
</reference>
<dbReference type="EMBL" id="CP002344">
    <property type="protein sequence ID" value="ADU50703.1"/>
    <property type="molecule type" value="Genomic_DNA"/>
</dbReference>
<proteinExistence type="predicted"/>